<dbReference type="AlphaFoldDB" id="R0KFT4"/>
<proteinExistence type="predicted"/>
<protein>
    <submittedName>
        <fullName evidence="2">Uncharacterized protein</fullName>
    </submittedName>
</protein>
<dbReference type="EMBL" id="KB742404">
    <property type="protein sequence ID" value="EOB08967.1"/>
    <property type="molecule type" value="Genomic_DNA"/>
</dbReference>
<gene>
    <name evidence="2" type="ORF">Anapl_03976</name>
</gene>
<organism evidence="2 3">
    <name type="scientific">Anas platyrhynchos</name>
    <name type="common">Mallard</name>
    <name type="synonym">Anas boschas</name>
    <dbReference type="NCBI Taxonomy" id="8839"/>
    <lineage>
        <taxon>Eukaryota</taxon>
        <taxon>Metazoa</taxon>
        <taxon>Chordata</taxon>
        <taxon>Craniata</taxon>
        <taxon>Vertebrata</taxon>
        <taxon>Euteleostomi</taxon>
        <taxon>Archelosauria</taxon>
        <taxon>Archosauria</taxon>
        <taxon>Dinosauria</taxon>
        <taxon>Saurischia</taxon>
        <taxon>Theropoda</taxon>
        <taxon>Coelurosauria</taxon>
        <taxon>Aves</taxon>
        <taxon>Neognathae</taxon>
        <taxon>Galloanserae</taxon>
        <taxon>Anseriformes</taxon>
        <taxon>Anatidae</taxon>
        <taxon>Anatinae</taxon>
        <taxon>Anas</taxon>
    </lineage>
</organism>
<evidence type="ECO:0000313" key="3">
    <source>
        <dbReference type="Proteomes" id="UP000296049"/>
    </source>
</evidence>
<feature type="region of interest" description="Disordered" evidence="1">
    <location>
        <begin position="60"/>
        <end position="96"/>
    </location>
</feature>
<keyword evidence="3" id="KW-1185">Reference proteome</keyword>
<reference evidence="3" key="1">
    <citation type="journal article" date="2013" name="Nat. Genet.">
        <title>The duck genome and transcriptome provide insight into an avian influenza virus reservoir species.</title>
        <authorList>
            <person name="Huang Y."/>
            <person name="Li Y."/>
            <person name="Burt D.W."/>
            <person name="Chen H."/>
            <person name="Zhang Y."/>
            <person name="Qian W."/>
            <person name="Kim H."/>
            <person name="Gan S."/>
            <person name="Zhao Y."/>
            <person name="Li J."/>
            <person name="Yi K."/>
            <person name="Feng H."/>
            <person name="Zhu P."/>
            <person name="Li B."/>
            <person name="Liu Q."/>
            <person name="Fairley S."/>
            <person name="Magor K.E."/>
            <person name="Du Z."/>
            <person name="Hu X."/>
            <person name="Goodman L."/>
            <person name="Tafer H."/>
            <person name="Vignal A."/>
            <person name="Lee T."/>
            <person name="Kim K.W."/>
            <person name="Sheng Z."/>
            <person name="An Y."/>
            <person name="Searle S."/>
            <person name="Herrero J."/>
            <person name="Groenen M.A."/>
            <person name="Crooijmans R.P."/>
            <person name="Faraut T."/>
            <person name="Cai Q."/>
            <person name="Webster R.G."/>
            <person name="Aldridge J.R."/>
            <person name="Warren W.C."/>
            <person name="Bartschat S."/>
            <person name="Kehr S."/>
            <person name="Marz M."/>
            <person name="Stadler P.F."/>
            <person name="Smith J."/>
            <person name="Kraus R.H."/>
            <person name="Zhao Y."/>
            <person name="Ren L."/>
            <person name="Fei J."/>
            <person name="Morisson M."/>
            <person name="Kaiser P."/>
            <person name="Griffin D.K."/>
            <person name="Rao M."/>
            <person name="Pitel F."/>
            <person name="Wang J."/>
            <person name="Li N."/>
        </authorList>
    </citation>
    <scope>NUCLEOTIDE SEQUENCE [LARGE SCALE GENOMIC DNA]</scope>
</reference>
<evidence type="ECO:0000313" key="2">
    <source>
        <dbReference type="EMBL" id="EOB08967.1"/>
    </source>
</evidence>
<name>R0KFT4_ANAPL</name>
<sequence>MTGKLQPSPVQEANSYAVLLLPYCILTNNLRRGLNQNSFPKLLLRGWSLLKGTVNNSHIGVDFPKSQPHLHSEKGTKQHRTNTPDGKDDPSGGTGEMLQLEQPAALRHQPPSCSVTQRRARRAVLRAAAARCLPQVTADGYITSTEPHGTGPWSDGDSNRKVKTMEGTCLKPCSSVSGPELHPPSTPISACLHFSLLSEKWGAVPEGWRRAVRTFPLSVPSLVEKQRCSALSRDLGASKEVKCNKANRLNKALCWPPRNLLCHCSPEGSAESLCGGRMAGQPSKVTAIAVKPSPHFLENLCGHGANPYNQTLTKRGSRKSIKPSLHSSQLPFPLASATCAFQAPLHNEQSISPSPGHSPQHCH</sequence>
<evidence type="ECO:0000256" key="1">
    <source>
        <dbReference type="SAM" id="MobiDB-lite"/>
    </source>
</evidence>
<dbReference type="Proteomes" id="UP000296049">
    <property type="component" value="Unassembled WGS sequence"/>
</dbReference>
<accession>R0KFT4</accession>